<reference evidence="1 2" key="1">
    <citation type="submission" date="2018-10" db="EMBL/GenBank/DDBJ databases">
        <title>Genome sequencing of Pedobacter jejuensis TNB23.</title>
        <authorList>
            <person name="Cho Y.-J."/>
            <person name="Cho A."/>
            <person name="Kim O.-S."/>
        </authorList>
    </citation>
    <scope>NUCLEOTIDE SEQUENCE [LARGE SCALE GENOMIC DNA]</scope>
    <source>
        <strain evidence="1 2">TNB23</strain>
    </source>
</reference>
<dbReference type="Proteomes" id="UP000274046">
    <property type="component" value="Unassembled WGS sequence"/>
</dbReference>
<organism evidence="1 2">
    <name type="scientific">Pedobacter jejuensis</name>
    <dbReference type="NCBI Taxonomy" id="1268550"/>
    <lineage>
        <taxon>Bacteria</taxon>
        <taxon>Pseudomonadati</taxon>
        <taxon>Bacteroidota</taxon>
        <taxon>Sphingobacteriia</taxon>
        <taxon>Sphingobacteriales</taxon>
        <taxon>Sphingobacteriaceae</taxon>
        <taxon>Pedobacter</taxon>
    </lineage>
</organism>
<gene>
    <name evidence="1" type="ORF">D7004_06450</name>
</gene>
<accession>A0A3N0BYC5</accession>
<evidence type="ECO:0000313" key="2">
    <source>
        <dbReference type="Proteomes" id="UP000274046"/>
    </source>
</evidence>
<proteinExistence type="predicted"/>
<evidence type="ECO:0000313" key="1">
    <source>
        <dbReference type="EMBL" id="RNL54759.1"/>
    </source>
</evidence>
<dbReference type="RefSeq" id="WP_123205049.1">
    <property type="nucleotide sequence ID" value="NZ_RBEE01000010.1"/>
</dbReference>
<dbReference type="Pfam" id="PF14350">
    <property type="entry name" value="Beta_protein"/>
    <property type="match status" value="1"/>
</dbReference>
<comment type="caution">
    <text evidence="1">The sequence shown here is derived from an EMBL/GenBank/DDBJ whole genome shotgun (WGS) entry which is preliminary data.</text>
</comment>
<dbReference type="InterPro" id="IPR025683">
    <property type="entry name" value="Protein_beta"/>
</dbReference>
<protein>
    <submittedName>
        <fullName evidence="1">Uncharacterized protein</fullName>
    </submittedName>
</protein>
<name>A0A3N0BYC5_9SPHI</name>
<dbReference type="OrthoDB" id="816287at2"/>
<dbReference type="AlphaFoldDB" id="A0A3N0BYC5"/>
<keyword evidence="2" id="KW-1185">Reference proteome</keyword>
<dbReference type="EMBL" id="RBEE01000010">
    <property type="protein sequence ID" value="RNL54759.1"/>
    <property type="molecule type" value="Genomic_DNA"/>
</dbReference>
<sequence length="377" mass="43045">MNTPVYVPIFRLRQQEKGVLITFDFGKDIFPYVEIFKAQPQKAAVPRASDRTSAKPLKPFHQIYLPILQAINSERIFVDLPVHLVRSRNMPEPVIEFMLSVVEKRAVRTERMLSLSSCKKIIPVISTYAHIGDGEKQSILLQEADLRPEFDSIAYRTSGNSIISDIAQIRTVAKPQDFLFIDLGELCLSDPDDIDEALYITGKIKDFNICSVIIINSPIAHTLSNSKLEHAQRISGISNILMDSFEGFYAQCFADYAGVKKDLVEEGGGISPGLIFYDAIGNDFYGYRGRTWKKDEKRHLDDIKHKILKDLLISDIVTHMNGSHLEYLGSGNRGWKMVNDMWDENEAWRSQAKLKRISMEHYLYCIRTKLNAGYFNR</sequence>